<comment type="caution">
    <text evidence="1">The sequence shown here is derived from an EMBL/GenBank/DDBJ whole genome shotgun (WGS) entry which is preliminary data.</text>
</comment>
<dbReference type="Proteomes" id="UP000031668">
    <property type="component" value="Unassembled WGS sequence"/>
</dbReference>
<sequence length="156" mass="18212">MSLESDINFYSIRIYPEESLKNTGTIICWFSCLIDVFVEDDIKSFIETEKVEKRLTYMVYDPPKINQTELVNVVDDQDVSITCEAISNFTLNISFQGLSINDSSQNFLIDEKNHRFIAKSYFKYREYLGHDLEVFCSYYNNEIGYLKTLPIAFVVS</sequence>
<gene>
    <name evidence="1" type="ORF">RF11_01081</name>
</gene>
<organism evidence="1 2">
    <name type="scientific">Thelohanellus kitauei</name>
    <name type="common">Myxosporean</name>
    <dbReference type="NCBI Taxonomy" id="669202"/>
    <lineage>
        <taxon>Eukaryota</taxon>
        <taxon>Metazoa</taxon>
        <taxon>Cnidaria</taxon>
        <taxon>Myxozoa</taxon>
        <taxon>Myxosporea</taxon>
        <taxon>Bivalvulida</taxon>
        <taxon>Platysporina</taxon>
        <taxon>Myxobolidae</taxon>
        <taxon>Thelohanellus</taxon>
    </lineage>
</organism>
<evidence type="ECO:0000313" key="2">
    <source>
        <dbReference type="Proteomes" id="UP000031668"/>
    </source>
</evidence>
<dbReference type="AlphaFoldDB" id="A0A0C2MNC5"/>
<dbReference type="EMBL" id="JWZT01002718">
    <property type="protein sequence ID" value="KII68721.1"/>
    <property type="molecule type" value="Genomic_DNA"/>
</dbReference>
<protein>
    <submittedName>
        <fullName evidence="1">Uncharacterized protein</fullName>
    </submittedName>
</protein>
<evidence type="ECO:0000313" key="1">
    <source>
        <dbReference type="EMBL" id="KII68721.1"/>
    </source>
</evidence>
<proteinExistence type="predicted"/>
<name>A0A0C2MNC5_THEKT</name>
<accession>A0A0C2MNC5</accession>
<reference evidence="1 2" key="1">
    <citation type="journal article" date="2014" name="Genome Biol. Evol.">
        <title>The genome of the myxosporean Thelohanellus kitauei shows adaptations to nutrient acquisition within its fish host.</title>
        <authorList>
            <person name="Yang Y."/>
            <person name="Xiong J."/>
            <person name="Zhou Z."/>
            <person name="Huo F."/>
            <person name="Miao W."/>
            <person name="Ran C."/>
            <person name="Liu Y."/>
            <person name="Zhang J."/>
            <person name="Feng J."/>
            <person name="Wang M."/>
            <person name="Wang M."/>
            <person name="Wang L."/>
            <person name="Yao B."/>
        </authorList>
    </citation>
    <scope>NUCLEOTIDE SEQUENCE [LARGE SCALE GENOMIC DNA]</scope>
    <source>
        <strain evidence="1">Wuqing</strain>
    </source>
</reference>
<keyword evidence="2" id="KW-1185">Reference proteome</keyword>